<dbReference type="Pfam" id="PF13439">
    <property type="entry name" value="Glyco_transf_4"/>
    <property type="match status" value="1"/>
</dbReference>
<dbReference type="SUPFAM" id="SSF53756">
    <property type="entry name" value="UDP-Glycosyltransferase/glycogen phosphorylase"/>
    <property type="match status" value="1"/>
</dbReference>
<evidence type="ECO:0000259" key="1">
    <source>
        <dbReference type="Pfam" id="PF13439"/>
    </source>
</evidence>
<evidence type="ECO:0000313" key="3">
    <source>
        <dbReference type="Proteomes" id="UP000027725"/>
    </source>
</evidence>
<dbReference type="Gene3D" id="3.40.50.2000">
    <property type="entry name" value="Glycogen Phosphorylase B"/>
    <property type="match status" value="2"/>
</dbReference>
<dbReference type="CDD" id="cd03801">
    <property type="entry name" value="GT4_PimA-like"/>
    <property type="match status" value="1"/>
</dbReference>
<dbReference type="RefSeq" id="WP_038068149.1">
    <property type="nucleotide sequence ID" value="NZ_FOVB01000007.1"/>
</dbReference>
<dbReference type="AlphaFoldDB" id="A0A074U271"/>
<dbReference type="OrthoDB" id="9790710at2"/>
<evidence type="ECO:0000313" key="2">
    <source>
        <dbReference type="EMBL" id="KEP68732.1"/>
    </source>
</evidence>
<name>A0A074U271_9RHOB</name>
<comment type="caution">
    <text evidence="2">The sequence shown here is derived from an EMBL/GenBank/DDBJ whole genome shotgun (WGS) entry which is preliminary data.</text>
</comment>
<accession>A0A074U271</accession>
<dbReference type="Proteomes" id="UP000027725">
    <property type="component" value="Unassembled WGS sequence"/>
</dbReference>
<dbReference type="STRING" id="1185766.SAMN05216224_107151"/>
<proteinExistence type="predicted"/>
<organism evidence="2 3">
    <name type="scientific">Thioclava dalianensis</name>
    <dbReference type="NCBI Taxonomy" id="1185766"/>
    <lineage>
        <taxon>Bacteria</taxon>
        <taxon>Pseudomonadati</taxon>
        <taxon>Pseudomonadota</taxon>
        <taxon>Alphaproteobacteria</taxon>
        <taxon>Rhodobacterales</taxon>
        <taxon>Paracoccaceae</taxon>
        <taxon>Thioclava</taxon>
    </lineage>
</organism>
<dbReference type="EMBL" id="JHEH01000025">
    <property type="protein sequence ID" value="KEP68732.1"/>
    <property type="molecule type" value="Genomic_DNA"/>
</dbReference>
<keyword evidence="3" id="KW-1185">Reference proteome</keyword>
<dbReference type="Pfam" id="PF13692">
    <property type="entry name" value="Glyco_trans_1_4"/>
    <property type="match status" value="1"/>
</dbReference>
<dbReference type="PANTHER" id="PTHR12526:SF590">
    <property type="entry name" value="ALPHA-MALTOSE-1-PHOSPHATE SYNTHASE"/>
    <property type="match status" value="1"/>
</dbReference>
<sequence length="370" mass="40190">MTCPRIAFVLQDMLGWRSYRTRLERVITTRHDLTPLIIPVEGSRRMSLFHKRNTMRGTDPMFRIVDPIEAYEGVRGDAIRATLARFRPHAVHFAGHWPAGALAGLAEPPPFTVTLDATRAAVNRDLPGGRWAPQEIVREAALVRAAAQLYPMSAWVAKSLRRDCGVAPGAITCIPPSVDLTRIGARPERRAEGPLRVLFVGNDLRRKGAPRLIDWVRGPLRGQIALEIVSGDPAAFRYRDVARVHGAVANDTLLGQVMPQVDVLCLPTLSDMSPQVIVEAHAAGLAVVASDVGGIAGLVSQGETGWVIPPGDDAGFVAALQRLARDPALCAAMGQAAQARARAQFDATRNFDRMLDHLVDLAGRRQEECA</sequence>
<dbReference type="InterPro" id="IPR028098">
    <property type="entry name" value="Glyco_trans_4-like_N"/>
</dbReference>
<protein>
    <recommendedName>
        <fullName evidence="1">Glycosyltransferase subfamily 4-like N-terminal domain-containing protein</fullName>
    </recommendedName>
</protein>
<dbReference type="eggNOG" id="COG0438">
    <property type="taxonomic scope" value="Bacteria"/>
</dbReference>
<feature type="domain" description="Glycosyltransferase subfamily 4-like N-terminal" evidence="1">
    <location>
        <begin position="78"/>
        <end position="182"/>
    </location>
</feature>
<dbReference type="GO" id="GO:0016757">
    <property type="term" value="F:glycosyltransferase activity"/>
    <property type="evidence" value="ECO:0007669"/>
    <property type="project" value="TreeGrafter"/>
</dbReference>
<gene>
    <name evidence="2" type="ORF">DL1_09100</name>
</gene>
<dbReference type="PANTHER" id="PTHR12526">
    <property type="entry name" value="GLYCOSYLTRANSFERASE"/>
    <property type="match status" value="1"/>
</dbReference>
<reference evidence="2 3" key="1">
    <citation type="submission" date="2014-03" db="EMBL/GenBank/DDBJ databases">
        <title>The draft genome sequence of Thioclava dalianensis DLFJ1-1.</title>
        <authorList>
            <person name="Lai Q."/>
            <person name="Shao Z."/>
        </authorList>
    </citation>
    <scope>NUCLEOTIDE SEQUENCE [LARGE SCALE GENOMIC DNA]</scope>
    <source>
        <strain evidence="2 3">DLFJ1-1</strain>
    </source>
</reference>